<proteinExistence type="predicted"/>
<evidence type="ECO:0000313" key="4">
    <source>
        <dbReference type="Proteomes" id="UP000319712"/>
    </source>
</evidence>
<dbReference type="EMBL" id="FXTD01000006">
    <property type="protein sequence ID" value="SMO68401.1"/>
    <property type="molecule type" value="Genomic_DNA"/>
</dbReference>
<keyword evidence="1" id="KW-0472">Membrane</keyword>
<feature type="transmembrane region" description="Helical" evidence="1">
    <location>
        <begin position="33"/>
        <end position="52"/>
    </location>
</feature>
<feature type="transmembrane region" description="Helical" evidence="1">
    <location>
        <begin position="102"/>
        <end position="123"/>
    </location>
</feature>
<accession>A0A521DBD6</accession>
<keyword evidence="4" id="KW-1185">Reference proteome</keyword>
<sequence>MARRRIEHAVAPARIGEFYAPETEAGAMVDESLIAAVAGLSVTASLPFLLYGAWIMIDTEVVTWNVLTRHLRYILVGLLLTTVPVVTWMMPRLLGQFSGGAVVHAFLGLQAYALLTFALTGIVRIFQAKREADAYDDPDADIDGLHEDMGKWRGRLRVGVAGFMILWLCAWVSGLYRFYNLHLAQLL</sequence>
<evidence type="ECO:0000256" key="1">
    <source>
        <dbReference type="SAM" id="Phobius"/>
    </source>
</evidence>
<name>A0A521DBD6_9EURY</name>
<dbReference type="Proteomes" id="UP000319712">
    <property type="component" value="Unassembled WGS sequence"/>
</dbReference>
<feature type="domain" description="DUF7321" evidence="2">
    <location>
        <begin position="32"/>
        <end position="181"/>
    </location>
</feature>
<dbReference type="Pfam" id="PF24007">
    <property type="entry name" value="DUF7321"/>
    <property type="match status" value="1"/>
</dbReference>
<keyword evidence="1" id="KW-0812">Transmembrane</keyword>
<dbReference type="InterPro" id="IPR055745">
    <property type="entry name" value="DUF7321"/>
</dbReference>
<protein>
    <recommendedName>
        <fullName evidence="2">DUF7321 domain-containing protein</fullName>
    </recommendedName>
</protein>
<keyword evidence="1" id="KW-1133">Transmembrane helix</keyword>
<reference evidence="3 4" key="1">
    <citation type="submission" date="2017-05" db="EMBL/GenBank/DDBJ databases">
        <authorList>
            <person name="Varghese N."/>
            <person name="Submissions S."/>
        </authorList>
    </citation>
    <scope>NUCLEOTIDE SEQUENCE [LARGE SCALE GENOMIC DNA]</scope>
    <source>
        <strain evidence="3 4">DSM 19504</strain>
    </source>
</reference>
<evidence type="ECO:0000259" key="2">
    <source>
        <dbReference type="Pfam" id="PF24007"/>
    </source>
</evidence>
<feature type="transmembrane region" description="Helical" evidence="1">
    <location>
        <begin position="158"/>
        <end position="179"/>
    </location>
</feature>
<organism evidence="3 4">
    <name type="scientific">Halorubrum cibi</name>
    <dbReference type="NCBI Taxonomy" id="413815"/>
    <lineage>
        <taxon>Archaea</taxon>
        <taxon>Methanobacteriati</taxon>
        <taxon>Methanobacteriota</taxon>
        <taxon>Stenosarchaea group</taxon>
        <taxon>Halobacteria</taxon>
        <taxon>Halobacteriales</taxon>
        <taxon>Haloferacaceae</taxon>
        <taxon>Halorubrum</taxon>
    </lineage>
</organism>
<gene>
    <name evidence="3" type="ORF">SAMN06264867_106137</name>
</gene>
<evidence type="ECO:0000313" key="3">
    <source>
        <dbReference type="EMBL" id="SMO68401.1"/>
    </source>
</evidence>
<feature type="transmembrane region" description="Helical" evidence="1">
    <location>
        <begin position="73"/>
        <end position="90"/>
    </location>
</feature>
<dbReference type="AlphaFoldDB" id="A0A521DBD6"/>